<reference evidence="3 4" key="1">
    <citation type="submission" date="2019-11" db="EMBL/GenBank/DDBJ databases">
        <authorList>
            <person name="Holert J."/>
        </authorList>
    </citation>
    <scope>NUCLEOTIDE SEQUENCE [LARGE SCALE GENOMIC DNA]</scope>
    <source>
        <strain evidence="3">SB11_3</strain>
    </source>
</reference>
<proteinExistence type="inferred from homology"/>
<dbReference type="InterPro" id="IPR001455">
    <property type="entry name" value="TusA-like"/>
</dbReference>
<feature type="domain" description="UPF0033" evidence="2">
    <location>
        <begin position="10"/>
        <end position="34"/>
    </location>
</feature>
<dbReference type="InterPro" id="IPR036868">
    <property type="entry name" value="TusA-like_sf"/>
</dbReference>
<dbReference type="SUPFAM" id="SSF64307">
    <property type="entry name" value="SirA-like"/>
    <property type="match status" value="1"/>
</dbReference>
<dbReference type="PANTHER" id="PTHR33279">
    <property type="entry name" value="SULFUR CARRIER PROTEIN YEDF-RELATED"/>
    <property type="match status" value="1"/>
</dbReference>
<gene>
    <name evidence="3" type="primary">tusA_1</name>
    <name evidence="3" type="ORF">OPDIPICF_00323</name>
</gene>
<dbReference type="PANTHER" id="PTHR33279:SF6">
    <property type="entry name" value="SULFUR CARRIER PROTEIN YEDF-RELATED"/>
    <property type="match status" value="1"/>
</dbReference>
<name>A0A5S9MWW0_9GAMM</name>
<dbReference type="Gene3D" id="3.30.110.40">
    <property type="entry name" value="TusA-like domain"/>
    <property type="match status" value="1"/>
</dbReference>
<organism evidence="3 4">
    <name type="scientific">BD1-7 clade bacterium</name>
    <dbReference type="NCBI Taxonomy" id="2029982"/>
    <lineage>
        <taxon>Bacteria</taxon>
        <taxon>Pseudomonadati</taxon>
        <taxon>Pseudomonadota</taxon>
        <taxon>Gammaproteobacteria</taxon>
        <taxon>Cellvibrionales</taxon>
        <taxon>Spongiibacteraceae</taxon>
        <taxon>BD1-7 clade</taxon>
    </lineage>
</organism>
<evidence type="ECO:0000256" key="1">
    <source>
        <dbReference type="ARBA" id="ARBA00008984"/>
    </source>
</evidence>
<evidence type="ECO:0000313" key="4">
    <source>
        <dbReference type="Proteomes" id="UP000441399"/>
    </source>
</evidence>
<comment type="similarity">
    <text evidence="1">Belongs to the sulfur carrier protein TusA family.</text>
</comment>
<dbReference type="CDD" id="cd00291">
    <property type="entry name" value="SirA_YedF_YeeD"/>
    <property type="match status" value="1"/>
</dbReference>
<evidence type="ECO:0000313" key="3">
    <source>
        <dbReference type="EMBL" id="CAA0081600.1"/>
    </source>
</evidence>
<protein>
    <submittedName>
        <fullName evidence="3">Sulfur carrier protein TusA</fullName>
    </submittedName>
</protein>
<dbReference type="EMBL" id="CACSIO010000001">
    <property type="protein sequence ID" value="CAA0081600.1"/>
    <property type="molecule type" value="Genomic_DNA"/>
</dbReference>
<dbReference type="Proteomes" id="UP000441399">
    <property type="component" value="Unassembled WGS sequence"/>
</dbReference>
<accession>A0A5S9MWW0</accession>
<keyword evidence="4" id="KW-1185">Reference proteome</keyword>
<dbReference type="PROSITE" id="PS01148">
    <property type="entry name" value="UPF0033"/>
    <property type="match status" value="1"/>
</dbReference>
<evidence type="ECO:0000259" key="2">
    <source>
        <dbReference type="PROSITE" id="PS01148"/>
    </source>
</evidence>
<sequence>MLNYTITTTIDAKGLACPMPLLKAKQALNKLSEGDVLEVWATDAGSFRDFHVFLDQSAHELLLAEETDGIFRYLMRRGPLAR</sequence>
<dbReference type="AlphaFoldDB" id="A0A5S9MWW0"/>
<dbReference type="Pfam" id="PF01206">
    <property type="entry name" value="TusA"/>
    <property type="match status" value="1"/>
</dbReference>